<reference evidence="3 4" key="1">
    <citation type="journal article" date="2024" name="Proc. Natl. Acad. Sci. U.S.A.">
        <title>The genetic regulatory architecture and epigenomic basis for age-related changes in rattlesnake venom.</title>
        <authorList>
            <person name="Hogan M.P."/>
            <person name="Holding M.L."/>
            <person name="Nystrom G.S."/>
            <person name="Colston T.J."/>
            <person name="Bartlett D.A."/>
            <person name="Mason A.J."/>
            <person name="Ellsworth S.A."/>
            <person name="Rautsaw R.M."/>
            <person name="Lawrence K.C."/>
            <person name="Strickland J.L."/>
            <person name="He B."/>
            <person name="Fraser P."/>
            <person name="Margres M.J."/>
            <person name="Gilbert D.M."/>
            <person name="Gibbs H.L."/>
            <person name="Parkinson C.L."/>
            <person name="Rokyta D.R."/>
        </authorList>
    </citation>
    <scope>NUCLEOTIDE SEQUENCE [LARGE SCALE GENOMIC DNA]</scope>
    <source>
        <strain evidence="3">DRR0105</strain>
    </source>
</reference>
<keyword evidence="1" id="KW-0344">Guanine-nucleotide releasing factor</keyword>
<feature type="compositionally biased region" description="Pro residues" evidence="2">
    <location>
        <begin position="243"/>
        <end position="253"/>
    </location>
</feature>
<dbReference type="GO" id="GO:0005085">
    <property type="term" value="F:guanyl-nucleotide exchange factor activity"/>
    <property type="evidence" value="ECO:0007669"/>
    <property type="project" value="UniProtKB-KW"/>
</dbReference>
<feature type="compositionally biased region" description="Low complexity" evidence="2">
    <location>
        <begin position="79"/>
        <end position="102"/>
    </location>
</feature>
<dbReference type="InterPro" id="IPR039919">
    <property type="entry name" value="ARHGEF10/ARHGEF17"/>
</dbReference>
<feature type="compositionally biased region" description="Basic and acidic residues" evidence="2">
    <location>
        <begin position="1021"/>
        <end position="1033"/>
    </location>
</feature>
<feature type="compositionally biased region" description="Basic and acidic residues" evidence="2">
    <location>
        <begin position="981"/>
        <end position="991"/>
    </location>
</feature>
<feature type="compositionally biased region" description="Basic residues" evidence="2">
    <location>
        <begin position="358"/>
        <end position="367"/>
    </location>
</feature>
<keyword evidence="4" id="KW-1185">Reference proteome</keyword>
<feature type="region of interest" description="Disordered" evidence="2">
    <location>
        <begin position="1068"/>
        <end position="1118"/>
    </location>
</feature>
<dbReference type="PANTHER" id="PTHR12877">
    <property type="entry name" value="RHO GUANINE NUCLEOTIDE EXCHANGE FACTOR"/>
    <property type="match status" value="1"/>
</dbReference>
<feature type="compositionally biased region" description="Polar residues" evidence="2">
    <location>
        <begin position="103"/>
        <end position="112"/>
    </location>
</feature>
<dbReference type="GO" id="GO:0030036">
    <property type="term" value="P:actin cytoskeleton organization"/>
    <property type="evidence" value="ECO:0007669"/>
    <property type="project" value="TreeGrafter"/>
</dbReference>
<feature type="compositionally biased region" description="Low complexity" evidence="2">
    <location>
        <begin position="428"/>
        <end position="440"/>
    </location>
</feature>
<evidence type="ECO:0000313" key="3">
    <source>
        <dbReference type="EMBL" id="KAK9402629.1"/>
    </source>
</evidence>
<feature type="region of interest" description="Disordered" evidence="2">
    <location>
        <begin position="804"/>
        <end position="824"/>
    </location>
</feature>
<feature type="compositionally biased region" description="Low complexity" evidence="2">
    <location>
        <begin position="865"/>
        <end position="888"/>
    </location>
</feature>
<feature type="compositionally biased region" description="Low complexity" evidence="2">
    <location>
        <begin position="1179"/>
        <end position="1198"/>
    </location>
</feature>
<feature type="compositionally biased region" description="Basic and acidic residues" evidence="2">
    <location>
        <begin position="1081"/>
        <end position="1093"/>
    </location>
</feature>
<accession>A0AAW1BK96</accession>
<comment type="caution">
    <text evidence="3">The sequence shown here is derived from an EMBL/GenBank/DDBJ whole genome shotgun (WGS) entry which is preliminary data.</text>
</comment>
<feature type="region of interest" description="Disordered" evidence="2">
    <location>
        <begin position="966"/>
        <end position="998"/>
    </location>
</feature>
<gene>
    <name evidence="3" type="ORF">NXF25_010985</name>
</gene>
<feature type="compositionally biased region" description="Gly residues" evidence="2">
    <location>
        <begin position="32"/>
        <end position="47"/>
    </location>
</feature>
<feature type="region of interest" description="Disordered" evidence="2">
    <location>
        <begin position="719"/>
        <end position="787"/>
    </location>
</feature>
<feature type="compositionally biased region" description="Low complexity" evidence="2">
    <location>
        <begin position="283"/>
        <end position="310"/>
    </location>
</feature>
<organism evidence="3 4">
    <name type="scientific">Crotalus adamanteus</name>
    <name type="common">Eastern diamondback rattlesnake</name>
    <dbReference type="NCBI Taxonomy" id="8729"/>
    <lineage>
        <taxon>Eukaryota</taxon>
        <taxon>Metazoa</taxon>
        <taxon>Chordata</taxon>
        <taxon>Craniata</taxon>
        <taxon>Vertebrata</taxon>
        <taxon>Euteleostomi</taxon>
        <taxon>Lepidosauria</taxon>
        <taxon>Squamata</taxon>
        <taxon>Bifurcata</taxon>
        <taxon>Unidentata</taxon>
        <taxon>Episquamata</taxon>
        <taxon>Toxicofera</taxon>
        <taxon>Serpentes</taxon>
        <taxon>Colubroidea</taxon>
        <taxon>Viperidae</taxon>
        <taxon>Crotalinae</taxon>
        <taxon>Crotalus</taxon>
    </lineage>
</organism>
<feature type="region of interest" description="Disordered" evidence="2">
    <location>
        <begin position="1177"/>
        <end position="1225"/>
    </location>
</feature>
<evidence type="ECO:0000313" key="4">
    <source>
        <dbReference type="Proteomes" id="UP001474421"/>
    </source>
</evidence>
<feature type="compositionally biased region" description="Low complexity" evidence="2">
    <location>
        <begin position="452"/>
        <end position="465"/>
    </location>
</feature>
<feature type="region of interest" description="Disordered" evidence="2">
    <location>
        <begin position="25"/>
        <end position="521"/>
    </location>
</feature>
<feature type="compositionally biased region" description="Low complexity" evidence="2">
    <location>
        <begin position="126"/>
        <end position="141"/>
    </location>
</feature>
<evidence type="ECO:0000256" key="1">
    <source>
        <dbReference type="ARBA" id="ARBA00022658"/>
    </source>
</evidence>
<dbReference type="PANTHER" id="PTHR12877:SF15">
    <property type="entry name" value="RHO GUANINE NUCLEOTIDE EXCHANGE FACTOR 17"/>
    <property type="match status" value="1"/>
</dbReference>
<feature type="compositionally biased region" description="Basic and acidic residues" evidence="2">
    <location>
        <begin position="368"/>
        <end position="377"/>
    </location>
</feature>
<feature type="compositionally biased region" description="Basic residues" evidence="2">
    <location>
        <begin position="1071"/>
        <end position="1080"/>
    </location>
</feature>
<dbReference type="AlphaFoldDB" id="A0AAW1BK96"/>
<protein>
    <submittedName>
        <fullName evidence="3">Rho guanine nucleotide exchange factor 17</fullName>
    </submittedName>
</protein>
<feature type="region of interest" description="Disordered" evidence="2">
    <location>
        <begin position="580"/>
        <end position="604"/>
    </location>
</feature>
<feature type="compositionally biased region" description="Polar residues" evidence="2">
    <location>
        <begin position="842"/>
        <end position="851"/>
    </location>
</feature>
<feature type="compositionally biased region" description="Basic and acidic residues" evidence="2">
    <location>
        <begin position="719"/>
        <end position="754"/>
    </location>
</feature>
<sequence length="1237" mass="131926">MAEAAESQKRTPLYRSVSFQRLAKWIGPAQPDGGGGGGGEGGGGGGSLRREPPPPPPPRQPPPPSAHPPEPIGRRSPGRAASFSVSRPAAAAAEPAGRALRSLSPSVRQLSQRFCAPRAAGPEDQAPPGRGRATCAAAAQQPPAPPPRRRRRSSSSSGSSAASSSSSTTTTTTTKGPGEPPAPDWPSVTAMRKLFGESFRRQQQQHQQAAERRRGGDGSQTGLPPDGGPALDGPCWAEAARPAGPPPPPPPRSCIPFAGLRLARGPPGAAEKPPPPPQLWDTSHSWHSSASAAAASSSSSPPAWGGWAPPEVSSGSEEELRPSAGLGPAAGGLGGKSCPRGSSGSEEEEDEAQSTPGPHRRSLRRKKRETEAQEEARVVPGMEWHLKAQLDLSGGLLPPQAEERTPPAAEAKGSLAEGARPFFGGVPGPLSSGSPLPLVSRVSKVNIPPFASSPAGSRSSSRYSSTETLKDEEQLGGSWVGQSKLAVGMGRAPTFGPSDTPAHWQPPMRARPKLPSGLVRSKQELSSYESLLPCGLEPAAARSKHQKSMSNPDIASETLALLSFLKSDLVELKARKKGSRLSDQEDVAWGGDGGGGRDEHRPQGGAEHQLVGRTQGEVQPPNRWVLGNRPTLKDLTATLRRAKSFTYSDKPASRRLFLQNAMKASSSELLLATRFDHNGVLSDSRDGEEEVLPVIIQDQYIQEARQVFEKISKMGSEHDYNFALEPKENGRREDEREEASKEESCGQCLKKADSEGNLSCRNSLEEGPESSMTDEGIVTEPETSPAYSYLDPSVAAWKLANRKETEAGSLETKEKLLPNHLTKGNEKGAVVDEVLSNHKMVSQGLSETPLTPSALRRRRKFPSLGNNGPEASNGSSGESSGDSYRSLSDPMPHRRCSISDDSKNFSVDSNLLGSLNSKTGILDSSAVAWSDCTGSAASDLSVCSDGVKDYSTVIQNIVSQPGAMDKVIDEKGNGKPIKKKSFSDPSRRGEHASPGFMAAGEPINEMEQNILPSSSEPILSEQRDQSTEQEVRRLSSQSEQMLLMPPEDSEVDVPQNFGFHPKLAEVLSPRIARRSSKKRSDRVSNQESRKEETALSPTVPTTLGRARPASKHVRHTSEPATFLPLSNAHLPSSLYHNAHPAIQELPQLPTKPSAALQVPSLEDATKHYMLTLSSGEALTSSTVDTPRSSPSTPTTTEPKLPRCPKHHGDVNVSNSRSKPKVVQRQRHETVCHGYFGF</sequence>
<feature type="region of interest" description="Disordered" evidence="2">
    <location>
        <begin position="842"/>
        <end position="902"/>
    </location>
</feature>
<feature type="region of interest" description="Disordered" evidence="2">
    <location>
        <begin position="1017"/>
        <end position="1038"/>
    </location>
</feature>
<name>A0AAW1BK96_CROAD</name>
<dbReference type="EMBL" id="JAOTOJ010000004">
    <property type="protein sequence ID" value="KAK9402629.1"/>
    <property type="molecule type" value="Genomic_DNA"/>
</dbReference>
<proteinExistence type="predicted"/>
<feature type="compositionally biased region" description="Low complexity" evidence="2">
    <location>
        <begin position="154"/>
        <end position="177"/>
    </location>
</feature>
<feature type="compositionally biased region" description="Pro residues" evidence="2">
    <location>
        <begin position="53"/>
        <end position="71"/>
    </location>
</feature>
<evidence type="ECO:0000256" key="2">
    <source>
        <dbReference type="SAM" id="MobiDB-lite"/>
    </source>
</evidence>
<feature type="compositionally biased region" description="Low complexity" evidence="2">
    <location>
        <begin position="222"/>
        <end position="242"/>
    </location>
</feature>
<dbReference type="Proteomes" id="UP001474421">
    <property type="component" value="Unassembled WGS sequence"/>
</dbReference>